<dbReference type="InterPro" id="IPR018356">
    <property type="entry name" value="Tscrpt_reg_HTH_DeoR_CS"/>
</dbReference>
<dbReference type="InterPro" id="IPR037171">
    <property type="entry name" value="NagB/RpiA_transferase-like"/>
</dbReference>
<protein>
    <submittedName>
        <fullName evidence="5">DeoR family transcriptional regulator</fullName>
    </submittedName>
</protein>
<dbReference type="PANTHER" id="PTHR30363:SF56">
    <property type="entry name" value="TRANSCRIPTIONAL REGULATOR, DEOR FAMILY"/>
    <property type="match status" value="1"/>
</dbReference>
<dbReference type="PROSITE" id="PS00894">
    <property type="entry name" value="HTH_DEOR_1"/>
    <property type="match status" value="1"/>
</dbReference>
<proteinExistence type="predicted"/>
<dbReference type="PRINTS" id="PR00037">
    <property type="entry name" value="HTHLACR"/>
</dbReference>
<dbReference type="InterPro" id="IPR001034">
    <property type="entry name" value="DeoR_HTH"/>
</dbReference>
<keyword evidence="1" id="KW-0805">Transcription regulation</keyword>
<dbReference type="GO" id="GO:0003677">
    <property type="term" value="F:DNA binding"/>
    <property type="evidence" value="ECO:0007669"/>
    <property type="project" value="UniProtKB-KW"/>
</dbReference>
<sequence>MLTTERHEWIMGLLKQRQTVKIAELMEGTGASESTIRRDLTELEAMNLLERIHGGATIRDRNIQELSVSDKSVKNEQEKQRIAAHAAGLVEEGEFIFLDAGTTTFRMIPFLAGKETVVVTNGLTHVDALIDHGITTYLTGGCIKGKTRALVGPQATGALSEYRFDRCFLGANGFDPEYGYTTPDPEEAAVKKLAASLARRAYVVADHSKAGKVSFTKVLPLAGAALITDSLDGAMMDAVENETTVKVVTE</sequence>
<comment type="caution">
    <text evidence="5">The sequence shown here is derived from an EMBL/GenBank/DDBJ whole genome shotgun (WGS) entry which is preliminary data.</text>
</comment>
<dbReference type="Pfam" id="PF00455">
    <property type="entry name" value="DeoRC"/>
    <property type="match status" value="1"/>
</dbReference>
<dbReference type="SMART" id="SM01134">
    <property type="entry name" value="DeoRC"/>
    <property type="match status" value="1"/>
</dbReference>
<dbReference type="SUPFAM" id="SSF46785">
    <property type="entry name" value="Winged helix' DNA-binding domain"/>
    <property type="match status" value="1"/>
</dbReference>
<dbReference type="InterPro" id="IPR014036">
    <property type="entry name" value="DeoR-like_C"/>
</dbReference>
<dbReference type="Gene3D" id="1.10.10.10">
    <property type="entry name" value="Winged helix-like DNA-binding domain superfamily/Winged helix DNA-binding domain"/>
    <property type="match status" value="1"/>
</dbReference>
<keyword evidence="2" id="KW-0238">DNA-binding</keyword>
<keyword evidence="3" id="KW-0804">Transcription</keyword>
<dbReference type="PANTHER" id="PTHR30363">
    <property type="entry name" value="HTH-TYPE TRANSCRIPTIONAL REGULATOR SRLR-RELATED"/>
    <property type="match status" value="1"/>
</dbReference>
<evidence type="ECO:0000256" key="3">
    <source>
        <dbReference type="ARBA" id="ARBA00023163"/>
    </source>
</evidence>
<evidence type="ECO:0000313" key="5">
    <source>
        <dbReference type="EMBL" id="KZE37296.1"/>
    </source>
</evidence>
<dbReference type="InterPro" id="IPR036390">
    <property type="entry name" value="WH_DNA-bd_sf"/>
</dbReference>
<dbReference type="Proteomes" id="UP000076490">
    <property type="component" value="Unassembled WGS sequence"/>
</dbReference>
<dbReference type="EMBL" id="LQNT01000011">
    <property type="protein sequence ID" value="KZE37296.1"/>
    <property type="molecule type" value="Genomic_DNA"/>
</dbReference>
<dbReference type="OrthoDB" id="9797223at2"/>
<evidence type="ECO:0000313" key="6">
    <source>
        <dbReference type="Proteomes" id="UP000076490"/>
    </source>
</evidence>
<dbReference type="PROSITE" id="PS51000">
    <property type="entry name" value="HTH_DEOR_2"/>
    <property type="match status" value="1"/>
</dbReference>
<dbReference type="SUPFAM" id="SSF100950">
    <property type="entry name" value="NagB/RpiA/CoA transferase-like"/>
    <property type="match status" value="1"/>
</dbReference>
<evidence type="ECO:0000259" key="4">
    <source>
        <dbReference type="PROSITE" id="PS51000"/>
    </source>
</evidence>
<gene>
    <name evidence="5" type="ORF">AV656_12060</name>
</gene>
<accession>A0A163EVQ0</accession>
<dbReference type="InterPro" id="IPR050313">
    <property type="entry name" value="Carb_Metab_HTH_regulators"/>
</dbReference>
<dbReference type="Pfam" id="PF08220">
    <property type="entry name" value="HTH_DeoR"/>
    <property type="match status" value="1"/>
</dbReference>
<dbReference type="AlphaFoldDB" id="A0A163EVQ0"/>
<dbReference type="InterPro" id="IPR036388">
    <property type="entry name" value="WH-like_DNA-bd_sf"/>
</dbReference>
<evidence type="ECO:0000256" key="1">
    <source>
        <dbReference type="ARBA" id="ARBA00023015"/>
    </source>
</evidence>
<dbReference type="RefSeq" id="WP_063182410.1">
    <property type="nucleotide sequence ID" value="NZ_LQNT01000011.1"/>
</dbReference>
<feature type="domain" description="HTH deoR-type" evidence="4">
    <location>
        <begin position="3"/>
        <end position="58"/>
    </location>
</feature>
<reference evidence="5 6" key="1">
    <citation type="submission" date="2016-01" db="EMBL/GenBank/DDBJ databases">
        <title>Whole genome sequencing of Bhargavaea cecembensis T14.</title>
        <authorList>
            <person name="Hong K.W."/>
        </authorList>
    </citation>
    <scope>NUCLEOTIDE SEQUENCE [LARGE SCALE GENOMIC DNA]</scope>
    <source>
        <strain evidence="5 6">T14</strain>
    </source>
</reference>
<dbReference type="GO" id="GO:0003700">
    <property type="term" value="F:DNA-binding transcription factor activity"/>
    <property type="evidence" value="ECO:0007669"/>
    <property type="project" value="InterPro"/>
</dbReference>
<evidence type="ECO:0000256" key="2">
    <source>
        <dbReference type="ARBA" id="ARBA00023125"/>
    </source>
</evidence>
<name>A0A163EVQ0_9BACL</name>
<organism evidence="5 6">
    <name type="scientific">Bhargavaea cecembensis</name>
    <dbReference type="NCBI Taxonomy" id="394098"/>
    <lineage>
        <taxon>Bacteria</taxon>
        <taxon>Bacillati</taxon>
        <taxon>Bacillota</taxon>
        <taxon>Bacilli</taxon>
        <taxon>Bacillales</taxon>
        <taxon>Caryophanaceae</taxon>
        <taxon>Bhargavaea</taxon>
    </lineage>
</organism>
<dbReference type="Gene3D" id="3.40.50.1360">
    <property type="match status" value="1"/>
</dbReference>
<dbReference type="SMART" id="SM00420">
    <property type="entry name" value="HTH_DEOR"/>
    <property type="match status" value="1"/>
</dbReference>